<organism evidence="10 11">
    <name type="scientific">Zopfia rhizophila CBS 207.26</name>
    <dbReference type="NCBI Taxonomy" id="1314779"/>
    <lineage>
        <taxon>Eukaryota</taxon>
        <taxon>Fungi</taxon>
        <taxon>Dikarya</taxon>
        <taxon>Ascomycota</taxon>
        <taxon>Pezizomycotina</taxon>
        <taxon>Dothideomycetes</taxon>
        <taxon>Dothideomycetes incertae sedis</taxon>
        <taxon>Zopfiaceae</taxon>
        <taxon>Zopfia</taxon>
    </lineage>
</organism>
<feature type="transmembrane region" description="Helical" evidence="8">
    <location>
        <begin position="236"/>
        <end position="258"/>
    </location>
</feature>
<dbReference type="Gene3D" id="1.20.1420.30">
    <property type="entry name" value="NCX, central ion-binding region"/>
    <property type="match status" value="1"/>
</dbReference>
<evidence type="ECO:0000256" key="7">
    <source>
        <dbReference type="ARBA" id="ARBA00023136"/>
    </source>
</evidence>
<reference evidence="10" key="1">
    <citation type="journal article" date="2020" name="Stud. Mycol.">
        <title>101 Dothideomycetes genomes: a test case for predicting lifestyles and emergence of pathogens.</title>
        <authorList>
            <person name="Haridas S."/>
            <person name="Albert R."/>
            <person name="Binder M."/>
            <person name="Bloem J."/>
            <person name="Labutti K."/>
            <person name="Salamov A."/>
            <person name="Andreopoulos B."/>
            <person name="Baker S."/>
            <person name="Barry K."/>
            <person name="Bills G."/>
            <person name="Bluhm B."/>
            <person name="Cannon C."/>
            <person name="Castanera R."/>
            <person name="Culley D."/>
            <person name="Daum C."/>
            <person name="Ezra D."/>
            <person name="Gonzalez J."/>
            <person name="Henrissat B."/>
            <person name="Kuo A."/>
            <person name="Liang C."/>
            <person name="Lipzen A."/>
            <person name="Lutzoni F."/>
            <person name="Magnuson J."/>
            <person name="Mondo S."/>
            <person name="Nolan M."/>
            <person name="Ohm R."/>
            <person name="Pangilinan J."/>
            <person name="Park H.-J."/>
            <person name="Ramirez L."/>
            <person name="Alfaro M."/>
            <person name="Sun H."/>
            <person name="Tritt A."/>
            <person name="Yoshinaga Y."/>
            <person name="Zwiers L.-H."/>
            <person name="Turgeon B."/>
            <person name="Goodwin S."/>
            <person name="Spatafora J."/>
            <person name="Crous P."/>
            <person name="Grigoriev I."/>
        </authorList>
    </citation>
    <scope>NUCLEOTIDE SEQUENCE</scope>
    <source>
        <strain evidence="10">CBS 207.26</strain>
    </source>
</reference>
<feature type="transmembrane region" description="Helical" evidence="8">
    <location>
        <begin position="362"/>
        <end position="380"/>
    </location>
</feature>
<feature type="transmembrane region" description="Helical" evidence="8">
    <location>
        <begin position="337"/>
        <end position="356"/>
    </location>
</feature>
<feature type="domain" description="Sodium/calcium exchanger membrane region" evidence="9">
    <location>
        <begin position="239"/>
        <end position="377"/>
    </location>
</feature>
<evidence type="ECO:0000313" key="10">
    <source>
        <dbReference type="EMBL" id="KAF2182666.1"/>
    </source>
</evidence>
<evidence type="ECO:0000256" key="2">
    <source>
        <dbReference type="ARBA" id="ARBA00008170"/>
    </source>
</evidence>
<feature type="transmembrane region" description="Helical" evidence="8">
    <location>
        <begin position="30"/>
        <end position="49"/>
    </location>
</feature>
<dbReference type="InterPro" id="IPR004713">
    <property type="entry name" value="CaH_exchang"/>
</dbReference>
<keyword evidence="11" id="KW-1185">Reference proteome</keyword>
<comment type="similarity">
    <text evidence="2">Belongs to the Ca(2+):cation antiporter (CaCA) (TC 2.A.19) family.</text>
</comment>
<name>A0A6A6DYF4_9PEZI</name>
<keyword evidence="5 8" id="KW-1133">Transmembrane helix</keyword>
<feature type="transmembrane region" description="Helical" evidence="8">
    <location>
        <begin position="154"/>
        <end position="171"/>
    </location>
</feature>
<evidence type="ECO:0000259" key="9">
    <source>
        <dbReference type="Pfam" id="PF01699"/>
    </source>
</evidence>
<feature type="transmembrane region" description="Helical" evidence="8">
    <location>
        <begin position="113"/>
        <end position="134"/>
    </location>
</feature>
<feature type="transmembrane region" description="Helical" evidence="8">
    <location>
        <begin position="301"/>
        <end position="325"/>
    </location>
</feature>
<dbReference type="PANTHER" id="PTHR31503">
    <property type="entry name" value="VACUOLAR CALCIUM ION TRANSPORTER"/>
    <property type="match status" value="1"/>
</dbReference>
<keyword evidence="4 8" id="KW-0812">Transmembrane</keyword>
<dbReference type="InterPro" id="IPR044880">
    <property type="entry name" value="NCX_ion-bd_dom_sf"/>
</dbReference>
<feature type="transmembrane region" description="Helical" evidence="8">
    <location>
        <begin position="183"/>
        <end position="201"/>
    </location>
</feature>
<evidence type="ECO:0000313" key="11">
    <source>
        <dbReference type="Proteomes" id="UP000800200"/>
    </source>
</evidence>
<feature type="transmembrane region" description="Helical" evidence="8">
    <location>
        <begin position="85"/>
        <end position="106"/>
    </location>
</feature>
<keyword evidence="6" id="KW-0406">Ion transport</keyword>
<evidence type="ECO:0000256" key="3">
    <source>
        <dbReference type="ARBA" id="ARBA00022448"/>
    </source>
</evidence>
<evidence type="ECO:0000256" key="6">
    <source>
        <dbReference type="ARBA" id="ARBA00023065"/>
    </source>
</evidence>
<proteinExistence type="inferred from homology"/>
<comment type="subcellular location">
    <subcellularLocation>
        <location evidence="1">Endomembrane system</location>
        <topology evidence="1">Multi-pass membrane protein</topology>
    </subcellularLocation>
</comment>
<keyword evidence="3" id="KW-0813">Transport</keyword>
<evidence type="ECO:0000256" key="1">
    <source>
        <dbReference type="ARBA" id="ARBA00004127"/>
    </source>
</evidence>
<gene>
    <name evidence="10" type="ORF">K469DRAFT_669651</name>
</gene>
<protein>
    <recommendedName>
        <fullName evidence="9">Sodium/calcium exchanger membrane region domain-containing protein</fullName>
    </recommendedName>
</protein>
<dbReference type="Proteomes" id="UP000800200">
    <property type="component" value="Unassembled WGS sequence"/>
</dbReference>
<sequence length="381" mass="41903">MALPYQVLAFVKSCWSSALAQTWATLTSCSWFGPALLLLPVGFAFQFAEVPVWSKFLVNFIVLIPLAGMVGFVTEELSQSIGDYWGGFLLATLGNAPELILSIMALHHQQAVIVLASLVGSVLSNTLLVLGMAFCATYERFETTFTRPLAHASIIQFALFIASLTMLKTFPELVGATEAARRASYGIAIVLIFAYFCYIFSQLKLEDKLKQTQAADEEQYGLLQTGNGQAQPELTIFGAVVLLLIIIILTSVHSEFLVSSLDGVAVPKRFLGMVLIPIIGNFAEHWTAIREAYRDNMDLATGIALGSSVQVATFLLPVVTLIAWGKGDTNMTLILDNFQFYSLFASFVLLGSMMWAERIYSYFGIPLILLYICICLSAWLY</sequence>
<dbReference type="PANTHER" id="PTHR31503:SF20">
    <property type="entry name" value="CA(2+)_H(+) EXCHANGER, PUTATIVE (EUROFUNG)-RELATED"/>
    <property type="match status" value="1"/>
</dbReference>
<dbReference type="AlphaFoldDB" id="A0A6A6DYF4"/>
<evidence type="ECO:0000256" key="5">
    <source>
        <dbReference type="ARBA" id="ARBA00022989"/>
    </source>
</evidence>
<evidence type="ECO:0000256" key="8">
    <source>
        <dbReference type="SAM" id="Phobius"/>
    </source>
</evidence>
<dbReference type="OrthoDB" id="1699231at2759"/>
<feature type="transmembrane region" description="Helical" evidence="8">
    <location>
        <begin position="270"/>
        <end position="289"/>
    </location>
</feature>
<dbReference type="GO" id="GO:0000329">
    <property type="term" value="C:fungal-type vacuole membrane"/>
    <property type="evidence" value="ECO:0007669"/>
    <property type="project" value="TreeGrafter"/>
</dbReference>
<dbReference type="InterPro" id="IPR004837">
    <property type="entry name" value="NaCa_Exmemb"/>
</dbReference>
<dbReference type="GO" id="GO:0006874">
    <property type="term" value="P:intracellular calcium ion homeostasis"/>
    <property type="evidence" value="ECO:0007669"/>
    <property type="project" value="TreeGrafter"/>
</dbReference>
<keyword evidence="7 8" id="KW-0472">Membrane</keyword>
<accession>A0A6A6DYF4</accession>
<evidence type="ECO:0000256" key="4">
    <source>
        <dbReference type="ARBA" id="ARBA00022692"/>
    </source>
</evidence>
<dbReference type="EMBL" id="ML994647">
    <property type="protein sequence ID" value="KAF2182666.1"/>
    <property type="molecule type" value="Genomic_DNA"/>
</dbReference>
<feature type="transmembrane region" description="Helical" evidence="8">
    <location>
        <begin position="56"/>
        <end position="73"/>
    </location>
</feature>
<dbReference type="GO" id="GO:0015369">
    <property type="term" value="F:calcium:proton antiporter activity"/>
    <property type="evidence" value="ECO:0007669"/>
    <property type="project" value="TreeGrafter"/>
</dbReference>
<feature type="domain" description="Sodium/calcium exchanger membrane region" evidence="9">
    <location>
        <begin position="56"/>
        <end position="203"/>
    </location>
</feature>
<dbReference type="Pfam" id="PF01699">
    <property type="entry name" value="Na_Ca_ex"/>
    <property type="match status" value="2"/>
</dbReference>
<dbReference type="GO" id="GO:0012505">
    <property type="term" value="C:endomembrane system"/>
    <property type="evidence" value="ECO:0007669"/>
    <property type="project" value="UniProtKB-SubCell"/>
</dbReference>